<evidence type="ECO:0008006" key="3">
    <source>
        <dbReference type="Google" id="ProtNLM"/>
    </source>
</evidence>
<sequence length="85" mass="9744">MSTQKIQITLTPEEVAALSVKSKALGYNVTKYIKFLVAREVIETVEEYPTYKMSKRLEKLTEKAIQEYKDGKAVLLDSPYDLDKL</sequence>
<proteinExistence type="predicted"/>
<dbReference type="AlphaFoldDB" id="A0A2M7QCF9"/>
<accession>A0A2M7QCF9</accession>
<dbReference type="EMBL" id="PFLF01000073">
    <property type="protein sequence ID" value="PIY68916.1"/>
    <property type="molecule type" value="Genomic_DNA"/>
</dbReference>
<name>A0A2M7QCF9_9BACT</name>
<organism evidence="1 2">
    <name type="scientific">Candidatus Roizmanbacteria bacterium CG_4_10_14_0_8_um_filter_39_9</name>
    <dbReference type="NCBI Taxonomy" id="1974829"/>
    <lineage>
        <taxon>Bacteria</taxon>
        <taxon>Candidatus Roizmaniibacteriota</taxon>
    </lineage>
</organism>
<dbReference type="Proteomes" id="UP000230108">
    <property type="component" value="Unassembled WGS sequence"/>
</dbReference>
<evidence type="ECO:0000313" key="1">
    <source>
        <dbReference type="EMBL" id="PIY68916.1"/>
    </source>
</evidence>
<reference evidence="2" key="1">
    <citation type="submission" date="2017-09" db="EMBL/GenBank/DDBJ databases">
        <title>Depth-based differentiation of microbial function through sediment-hosted aquifers and enrichment of novel symbionts in the deep terrestrial subsurface.</title>
        <authorList>
            <person name="Probst A.J."/>
            <person name="Ladd B."/>
            <person name="Jarett J.K."/>
            <person name="Geller-Mcgrath D.E."/>
            <person name="Sieber C.M.K."/>
            <person name="Emerson J.B."/>
            <person name="Anantharaman K."/>
            <person name="Thomas B.C."/>
            <person name="Malmstrom R."/>
            <person name="Stieglmeier M."/>
            <person name="Klingl A."/>
            <person name="Woyke T."/>
            <person name="Ryan C.M."/>
            <person name="Banfield J.F."/>
        </authorList>
    </citation>
    <scope>NUCLEOTIDE SEQUENCE [LARGE SCALE GENOMIC DNA]</scope>
</reference>
<evidence type="ECO:0000313" key="2">
    <source>
        <dbReference type="Proteomes" id="UP000230108"/>
    </source>
</evidence>
<gene>
    <name evidence="1" type="ORF">COY90_03445</name>
</gene>
<protein>
    <recommendedName>
        <fullName evidence="3">CopG family transcriptional regulator</fullName>
    </recommendedName>
</protein>
<comment type="caution">
    <text evidence="1">The sequence shown here is derived from an EMBL/GenBank/DDBJ whole genome shotgun (WGS) entry which is preliminary data.</text>
</comment>